<protein>
    <submittedName>
        <fullName evidence="1">Uncharacterized protein</fullName>
    </submittedName>
</protein>
<evidence type="ECO:0000313" key="1">
    <source>
        <dbReference type="EMBL" id="KAL3957311.1"/>
    </source>
</evidence>
<comment type="caution">
    <text evidence="1">The sequence shown here is derived from an EMBL/GenBank/DDBJ whole genome shotgun (WGS) entry which is preliminary data.</text>
</comment>
<keyword evidence="2" id="KW-1185">Reference proteome</keyword>
<name>A0ACC4DPE6_PURLI</name>
<dbReference type="EMBL" id="JBGNUJ010000007">
    <property type="protein sequence ID" value="KAL3957311.1"/>
    <property type="molecule type" value="Genomic_DNA"/>
</dbReference>
<reference evidence="1" key="1">
    <citation type="submission" date="2024-12" db="EMBL/GenBank/DDBJ databases">
        <title>Comparative genomics and development of molecular markers within Purpureocillium lilacinum and among Purpureocillium species.</title>
        <authorList>
            <person name="Yeh Z.-Y."/>
            <person name="Ni N.-T."/>
            <person name="Lo P.-H."/>
            <person name="Mushyakhwo K."/>
            <person name="Lin C.-F."/>
            <person name="Nai Y.-S."/>
        </authorList>
    </citation>
    <scope>NUCLEOTIDE SEQUENCE</scope>
    <source>
        <strain evidence="1">NCHU-NPUST-175</strain>
    </source>
</reference>
<dbReference type="Proteomes" id="UP001638806">
    <property type="component" value="Unassembled WGS sequence"/>
</dbReference>
<organism evidence="1 2">
    <name type="scientific">Purpureocillium lilacinum</name>
    <name type="common">Paecilomyces lilacinus</name>
    <dbReference type="NCBI Taxonomy" id="33203"/>
    <lineage>
        <taxon>Eukaryota</taxon>
        <taxon>Fungi</taxon>
        <taxon>Dikarya</taxon>
        <taxon>Ascomycota</taxon>
        <taxon>Pezizomycotina</taxon>
        <taxon>Sordariomycetes</taxon>
        <taxon>Hypocreomycetidae</taxon>
        <taxon>Hypocreales</taxon>
        <taxon>Ophiocordycipitaceae</taxon>
        <taxon>Purpureocillium</taxon>
    </lineage>
</organism>
<proteinExistence type="predicted"/>
<accession>A0ACC4DPE6</accession>
<sequence length="194" mass="20750">MQPLDSGVVHPAGAPAGGAGDELAKVGALRAIRSATGADLSWEYQSNNADSAQPIMVTDRYRRGSTTSAEPARSHSTAMRHCSMSSSRWAVPPWSNCGANARHCAVLPLHWSDRIHVVLQSAEYHRGYYATAIQPRTTRVRTHFDARFVFSNAAPNSQTLMAHALVAQIATGSSIDARAAFIQAAATSGLNPLR</sequence>
<gene>
    <name evidence="1" type="ORF">ACCO45_007889</name>
</gene>
<evidence type="ECO:0000313" key="2">
    <source>
        <dbReference type="Proteomes" id="UP001638806"/>
    </source>
</evidence>